<protein>
    <submittedName>
        <fullName evidence="2">Uncharacterized protein</fullName>
    </submittedName>
</protein>
<evidence type="ECO:0000313" key="2">
    <source>
        <dbReference type="EMBL" id="APZ41948.1"/>
    </source>
</evidence>
<organism evidence="2 3">
    <name type="scientific">Acidihalobacter ferrooxydans</name>
    <dbReference type="NCBI Taxonomy" id="1765967"/>
    <lineage>
        <taxon>Bacteria</taxon>
        <taxon>Pseudomonadati</taxon>
        <taxon>Pseudomonadota</taxon>
        <taxon>Gammaproteobacteria</taxon>
        <taxon>Chromatiales</taxon>
        <taxon>Ectothiorhodospiraceae</taxon>
        <taxon>Acidihalobacter</taxon>
    </lineage>
</organism>
<proteinExistence type="predicted"/>
<feature type="chain" id="PRO_5013292440" evidence="1">
    <location>
        <begin position="38"/>
        <end position="204"/>
    </location>
</feature>
<dbReference type="AlphaFoldDB" id="A0A1P8UDT3"/>
<keyword evidence="3" id="KW-1185">Reference proteome</keyword>
<dbReference type="RefSeq" id="WP_076835295.1">
    <property type="nucleotide sequence ID" value="NZ_CP019434.1"/>
</dbReference>
<accession>A0A1P8UDT3</accession>
<dbReference type="Proteomes" id="UP000243807">
    <property type="component" value="Chromosome"/>
</dbReference>
<evidence type="ECO:0000256" key="1">
    <source>
        <dbReference type="SAM" id="SignalP"/>
    </source>
</evidence>
<gene>
    <name evidence="2" type="ORF">BW247_01580</name>
</gene>
<reference evidence="2 3" key="1">
    <citation type="submission" date="2017-01" db="EMBL/GenBank/DDBJ databases">
        <title>Draft sequence of Acidihalobacter ferrooxidans strain DSM 14175 (strain V8).</title>
        <authorList>
            <person name="Khaleque H.N."/>
            <person name="Ramsay J.P."/>
            <person name="Murphy R.J.T."/>
            <person name="Kaksonen A.H."/>
            <person name="Boxall N.J."/>
            <person name="Watkin E.L.J."/>
        </authorList>
    </citation>
    <scope>NUCLEOTIDE SEQUENCE [LARGE SCALE GENOMIC DNA]</scope>
    <source>
        <strain evidence="2 3">V8</strain>
    </source>
</reference>
<dbReference type="EMBL" id="CP019434">
    <property type="protein sequence ID" value="APZ41948.1"/>
    <property type="molecule type" value="Genomic_DNA"/>
</dbReference>
<feature type="signal peptide" evidence="1">
    <location>
        <begin position="1"/>
        <end position="37"/>
    </location>
</feature>
<keyword evidence="1" id="KW-0732">Signal</keyword>
<dbReference type="STRING" id="1765967.BW247_01580"/>
<sequence length="204" mass="21629">MKIDKPIHVRALGSALLSAALAGALVLGFGAPAQATAAPTCPAQIAWVPAAKIGALLSQDSGMPEFNPKQKMNQVTYVGRFVLVPQIGVVAGLPQRPAVLISGLDAPKLRIANRVHVVEWRMINAGNTPTQLRVVEKAAGGGASVVAQCTLPAAQHKAHGKRFAYLRWFWKPAADGQFSYHVAAGTRQVSGRILRTSVPLRYGE</sequence>
<dbReference type="KEGG" id="afy:BW247_01580"/>
<evidence type="ECO:0000313" key="3">
    <source>
        <dbReference type="Proteomes" id="UP000243807"/>
    </source>
</evidence>
<name>A0A1P8UDT3_9GAMM</name>